<name>A0A8J7IXB3_9RHOB</name>
<feature type="region of interest" description="Disordered" evidence="1">
    <location>
        <begin position="74"/>
        <end position="144"/>
    </location>
</feature>
<feature type="compositionally biased region" description="Basic and acidic residues" evidence="1">
    <location>
        <begin position="122"/>
        <end position="133"/>
    </location>
</feature>
<proteinExistence type="predicted"/>
<gene>
    <name evidence="3" type="ORF">JF290_17155</name>
</gene>
<dbReference type="Proteomes" id="UP000619079">
    <property type="component" value="Unassembled WGS sequence"/>
</dbReference>
<evidence type="ECO:0000256" key="1">
    <source>
        <dbReference type="SAM" id="MobiDB-lite"/>
    </source>
</evidence>
<dbReference type="AlphaFoldDB" id="A0A8J7IXB3"/>
<evidence type="ECO:0000313" key="3">
    <source>
        <dbReference type="EMBL" id="MBJ6373257.1"/>
    </source>
</evidence>
<dbReference type="Gene3D" id="1.10.150.20">
    <property type="entry name" value="5' to 3' exonuclease, C-terminal subdomain"/>
    <property type="match status" value="1"/>
</dbReference>
<organism evidence="3 4">
    <name type="scientific">Sedimentitalea arenosa</name>
    <dbReference type="NCBI Taxonomy" id="2798803"/>
    <lineage>
        <taxon>Bacteria</taxon>
        <taxon>Pseudomonadati</taxon>
        <taxon>Pseudomonadota</taxon>
        <taxon>Alphaproteobacteria</taxon>
        <taxon>Rhodobacterales</taxon>
        <taxon>Paracoccaceae</taxon>
        <taxon>Sedimentitalea</taxon>
    </lineage>
</organism>
<feature type="transmembrane region" description="Helical" evidence="2">
    <location>
        <begin position="6"/>
        <end position="25"/>
    </location>
</feature>
<feature type="compositionally biased region" description="Low complexity" evidence="1">
    <location>
        <begin position="87"/>
        <end position="114"/>
    </location>
</feature>
<dbReference type="EMBL" id="JAELVR010000012">
    <property type="protein sequence ID" value="MBJ6373257.1"/>
    <property type="molecule type" value="Genomic_DNA"/>
</dbReference>
<dbReference type="RefSeq" id="WP_199026126.1">
    <property type="nucleotide sequence ID" value="NZ_JAELVR010000012.1"/>
</dbReference>
<protein>
    <recommendedName>
        <fullName evidence="5">NADH:ubiquinone oxidoreductase</fullName>
    </recommendedName>
</protein>
<sequence>MNATENSNTCVTICWVLAALAGLGLTIGSHGALGIVLAVLLGLVVTVAGGALLQKTICGADLDNWGPFEGLKGVPGWDAPNQRSTNAPVAPTAPASQPAAKPAAAAPEAKVATSSTQLPGETELKARKGDWRYDPNPNGAADGPARLASARESGADDLKLIKGVGPKLESLLHEMGFYHFDQVAAWSEDDVAWMDDNLEGFKGRVSRDAWVEQAKILAAGGETEFSKRKA</sequence>
<feature type="transmembrane region" description="Helical" evidence="2">
    <location>
        <begin position="32"/>
        <end position="53"/>
    </location>
</feature>
<accession>A0A8J7IXB3</accession>
<keyword evidence="2" id="KW-1133">Transmembrane helix</keyword>
<evidence type="ECO:0000256" key="2">
    <source>
        <dbReference type="SAM" id="Phobius"/>
    </source>
</evidence>
<keyword evidence="2" id="KW-0472">Membrane</keyword>
<comment type="caution">
    <text evidence="3">The sequence shown here is derived from an EMBL/GenBank/DDBJ whole genome shotgun (WGS) entry which is preliminary data.</text>
</comment>
<reference evidence="3" key="1">
    <citation type="submission" date="2020-12" db="EMBL/GenBank/DDBJ databases">
        <title>Sedimentitalea sp. nov., isolated from sand in Incheon.</title>
        <authorList>
            <person name="Kim W."/>
        </authorList>
    </citation>
    <scope>NUCLEOTIDE SEQUENCE</scope>
    <source>
        <strain evidence="3">CAU 1593</strain>
    </source>
</reference>
<evidence type="ECO:0008006" key="5">
    <source>
        <dbReference type="Google" id="ProtNLM"/>
    </source>
</evidence>
<keyword evidence="2" id="KW-0812">Transmembrane</keyword>
<keyword evidence="4" id="KW-1185">Reference proteome</keyword>
<evidence type="ECO:0000313" key="4">
    <source>
        <dbReference type="Proteomes" id="UP000619079"/>
    </source>
</evidence>